<evidence type="ECO:0000313" key="2">
    <source>
        <dbReference type="Proteomes" id="UP000823775"/>
    </source>
</evidence>
<sequence length="179" mass="19815">VQTSGGPCGGCILSDVSNLSLPKWPLSLETGFLLRHLADMLEHPFSLQHLLHLDFPNYNRGKIQQVGKCPLSFTWTFSRSSSGYHQRGCGYRSLVKEHFKDLYQEFKSVLSFPEYSRGLGMVSPMRLAIGAPHPASSGKSSQSSSSVGLLKNRRRIDVGVSITWSGVSHPRNSARVIRN</sequence>
<reference evidence="1 2" key="1">
    <citation type="journal article" date="2021" name="BMC Genomics">
        <title>Datura genome reveals duplications of psychoactive alkaloid biosynthetic genes and high mutation rate following tissue culture.</title>
        <authorList>
            <person name="Rajewski A."/>
            <person name="Carter-House D."/>
            <person name="Stajich J."/>
            <person name="Litt A."/>
        </authorList>
    </citation>
    <scope>NUCLEOTIDE SEQUENCE [LARGE SCALE GENOMIC DNA]</scope>
    <source>
        <strain evidence="1">AR-01</strain>
    </source>
</reference>
<organism evidence="1 2">
    <name type="scientific">Datura stramonium</name>
    <name type="common">Jimsonweed</name>
    <name type="synonym">Common thornapple</name>
    <dbReference type="NCBI Taxonomy" id="4076"/>
    <lineage>
        <taxon>Eukaryota</taxon>
        <taxon>Viridiplantae</taxon>
        <taxon>Streptophyta</taxon>
        <taxon>Embryophyta</taxon>
        <taxon>Tracheophyta</taxon>
        <taxon>Spermatophyta</taxon>
        <taxon>Magnoliopsida</taxon>
        <taxon>eudicotyledons</taxon>
        <taxon>Gunneridae</taxon>
        <taxon>Pentapetalae</taxon>
        <taxon>asterids</taxon>
        <taxon>lamiids</taxon>
        <taxon>Solanales</taxon>
        <taxon>Solanaceae</taxon>
        <taxon>Solanoideae</taxon>
        <taxon>Datureae</taxon>
        <taxon>Datura</taxon>
    </lineage>
</organism>
<gene>
    <name evidence="1" type="ORF">HAX54_033938</name>
</gene>
<name>A0ABS8VFZ0_DATST</name>
<accession>A0ABS8VFZ0</accession>
<dbReference type="Proteomes" id="UP000823775">
    <property type="component" value="Unassembled WGS sequence"/>
</dbReference>
<keyword evidence="2" id="KW-1185">Reference proteome</keyword>
<protein>
    <submittedName>
        <fullName evidence="1">Uncharacterized protein</fullName>
    </submittedName>
</protein>
<feature type="non-terminal residue" evidence="1">
    <location>
        <position position="1"/>
    </location>
</feature>
<comment type="caution">
    <text evidence="1">The sequence shown here is derived from an EMBL/GenBank/DDBJ whole genome shotgun (WGS) entry which is preliminary data.</text>
</comment>
<dbReference type="EMBL" id="JACEIK010004365">
    <property type="protein sequence ID" value="MCD9645202.1"/>
    <property type="molecule type" value="Genomic_DNA"/>
</dbReference>
<evidence type="ECO:0000313" key="1">
    <source>
        <dbReference type="EMBL" id="MCD9645202.1"/>
    </source>
</evidence>
<proteinExistence type="predicted"/>